<feature type="domain" description="PPIase FKBP-type" evidence="11">
    <location>
        <begin position="14"/>
        <end position="96"/>
    </location>
</feature>
<evidence type="ECO:0000256" key="8">
    <source>
        <dbReference type="ARBA" id="ARBA00037071"/>
    </source>
</evidence>
<dbReference type="AlphaFoldDB" id="A0A6I6JVJ4"/>
<dbReference type="GO" id="GO:0042026">
    <property type="term" value="P:protein refolding"/>
    <property type="evidence" value="ECO:0007669"/>
    <property type="project" value="UniProtKB-ARBA"/>
</dbReference>
<dbReference type="PROSITE" id="PS50059">
    <property type="entry name" value="FKBP_PPIASE"/>
    <property type="match status" value="1"/>
</dbReference>
<evidence type="ECO:0000256" key="10">
    <source>
        <dbReference type="RuleBase" id="RU003915"/>
    </source>
</evidence>
<keyword evidence="6" id="KW-0143">Chaperone</keyword>
<dbReference type="InterPro" id="IPR001179">
    <property type="entry name" value="PPIase_FKBP_dom"/>
</dbReference>
<dbReference type="Gene3D" id="2.40.10.330">
    <property type="match status" value="1"/>
</dbReference>
<comment type="similarity">
    <text evidence="3 10">Belongs to the FKBP-type PPIase family.</text>
</comment>
<evidence type="ECO:0000256" key="2">
    <source>
        <dbReference type="ARBA" id="ARBA00004496"/>
    </source>
</evidence>
<dbReference type="Proteomes" id="UP000428260">
    <property type="component" value="Chromosome"/>
</dbReference>
<keyword evidence="7 9" id="KW-0413">Isomerase</keyword>
<comment type="subcellular location">
    <subcellularLocation>
        <location evidence="2">Cytoplasm</location>
    </subcellularLocation>
</comment>
<evidence type="ECO:0000256" key="6">
    <source>
        <dbReference type="ARBA" id="ARBA00023186"/>
    </source>
</evidence>
<organism evidence="12 13">
    <name type="scientific">Maribellus comscasis</name>
    <dbReference type="NCBI Taxonomy" id="2681766"/>
    <lineage>
        <taxon>Bacteria</taxon>
        <taxon>Pseudomonadati</taxon>
        <taxon>Bacteroidota</taxon>
        <taxon>Bacteroidia</taxon>
        <taxon>Marinilabiliales</taxon>
        <taxon>Prolixibacteraceae</taxon>
        <taxon>Maribellus</taxon>
    </lineage>
</organism>
<evidence type="ECO:0000256" key="9">
    <source>
        <dbReference type="PROSITE-ProRule" id="PRU00277"/>
    </source>
</evidence>
<keyword evidence="5 9" id="KW-0697">Rotamase</keyword>
<comment type="catalytic activity">
    <reaction evidence="1 9 10">
        <text>[protein]-peptidylproline (omega=180) = [protein]-peptidylproline (omega=0)</text>
        <dbReference type="Rhea" id="RHEA:16237"/>
        <dbReference type="Rhea" id="RHEA-COMP:10747"/>
        <dbReference type="Rhea" id="RHEA-COMP:10748"/>
        <dbReference type="ChEBI" id="CHEBI:83833"/>
        <dbReference type="ChEBI" id="CHEBI:83834"/>
        <dbReference type="EC" id="5.2.1.8"/>
    </reaction>
</comment>
<evidence type="ECO:0000256" key="4">
    <source>
        <dbReference type="ARBA" id="ARBA00022490"/>
    </source>
</evidence>
<keyword evidence="4" id="KW-0963">Cytoplasm</keyword>
<reference evidence="12 13" key="1">
    <citation type="submission" date="2019-11" db="EMBL/GenBank/DDBJ databases">
        <authorList>
            <person name="Zheng R.K."/>
            <person name="Sun C.M."/>
        </authorList>
    </citation>
    <scope>NUCLEOTIDE SEQUENCE [LARGE SCALE GENOMIC DNA]</scope>
    <source>
        <strain evidence="12 13">WC007</strain>
    </source>
</reference>
<keyword evidence="13" id="KW-1185">Reference proteome</keyword>
<evidence type="ECO:0000256" key="1">
    <source>
        <dbReference type="ARBA" id="ARBA00000971"/>
    </source>
</evidence>
<dbReference type="InterPro" id="IPR048261">
    <property type="entry name" value="SlpA/SlyD-like_ins_sf"/>
</dbReference>
<dbReference type="PANTHER" id="PTHR47861:SF3">
    <property type="entry name" value="FKBP-TYPE PEPTIDYL-PROLYL CIS-TRANS ISOMERASE SLYD"/>
    <property type="match status" value="1"/>
</dbReference>
<evidence type="ECO:0000259" key="11">
    <source>
        <dbReference type="PROSITE" id="PS50059"/>
    </source>
</evidence>
<dbReference type="PANTHER" id="PTHR47861">
    <property type="entry name" value="FKBP-TYPE PEPTIDYL-PROLYL CIS-TRANS ISOMERASE SLYD"/>
    <property type="match status" value="1"/>
</dbReference>
<dbReference type="SUPFAM" id="SSF54534">
    <property type="entry name" value="FKBP-like"/>
    <property type="match status" value="1"/>
</dbReference>
<sequence length="198" mass="21260">MLEVEKQSIEVGKYSMVTLTYDLRIDDEKGEVIEQATEAQPLQFLYGAGVMLPKFESHLAGLSEGEPFTIKLKKNDAYGEVNEDAVVELPKQVFLVDGSFDSELIKEGNMVPMMSSNGQRLNGLVLEVNDDTVKMDFNHPLAGEDLHFSGKVLEVREASEEELSQVLSGGGCGCGSGGCGTEDSCSTDHSHGGCGCGC</sequence>
<dbReference type="Gene3D" id="3.10.50.40">
    <property type="match status" value="1"/>
</dbReference>
<accession>A0A6I6JVJ4</accession>
<comment type="function">
    <text evidence="8">Also involved in hydrogenase metallocenter assembly, probably by participating in the nickel insertion step. This function in hydrogenase biosynthesis requires chaperone activity and the presence of the metal-binding domain, but not PPIase activity.</text>
</comment>
<evidence type="ECO:0000256" key="5">
    <source>
        <dbReference type="ARBA" id="ARBA00023110"/>
    </source>
</evidence>
<dbReference type="KEGG" id="mcos:GM418_26775"/>
<protein>
    <recommendedName>
        <fullName evidence="10">Peptidyl-prolyl cis-trans isomerase</fullName>
        <ecNumber evidence="10">5.2.1.8</ecNumber>
    </recommendedName>
</protein>
<evidence type="ECO:0000256" key="7">
    <source>
        <dbReference type="ARBA" id="ARBA00023235"/>
    </source>
</evidence>
<dbReference type="InterPro" id="IPR046357">
    <property type="entry name" value="PPIase_dom_sf"/>
</dbReference>
<proteinExistence type="inferred from homology"/>
<dbReference type="EC" id="5.2.1.8" evidence="10"/>
<evidence type="ECO:0000313" key="13">
    <source>
        <dbReference type="Proteomes" id="UP000428260"/>
    </source>
</evidence>
<evidence type="ECO:0000313" key="12">
    <source>
        <dbReference type="EMBL" id="QGY47136.1"/>
    </source>
</evidence>
<dbReference type="Pfam" id="PF00254">
    <property type="entry name" value="FKBP_C"/>
    <property type="match status" value="1"/>
</dbReference>
<dbReference type="GO" id="GO:0003755">
    <property type="term" value="F:peptidyl-prolyl cis-trans isomerase activity"/>
    <property type="evidence" value="ECO:0007669"/>
    <property type="project" value="UniProtKB-UniRule"/>
</dbReference>
<name>A0A6I6JVJ4_9BACT</name>
<dbReference type="EMBL" id="CP046401">
    <property type="protein sequence ID" value="QGY47136.1"/>
    <property type="molecule type" value="Genomic_DNA"/>
</dbReference>
<evidence type="ECO:0000256" key="3">
    <source>
        <dbReference type="ARBA" id="ARBA00006577"/>
    </source>
</evidence>
<dbReference type="RefSeq" id="WP_158870706.1">
    <property type="nucleotide sequence ID" value="NZ_CP046401.1"/>
</dbReference>
<dbReference type="GO" id="GO:0005737">
    <property type="term" value="C:cytoplasm"/>
    <property type="evidence" value="ECO:0007669"/>
    <property type="project" value="UniProtKB-SubCell"/>
</dbReference>
<gene>
    <name evidence="12" type="ORF">GM418_26775</name>
</gene>